<protein>
    <recommendedName>
        <fullName evidence="1">FlgD/Vpr Ig-like domain-containing protein</fullName>
    </recommendedName>
</protein>
<comment type="caution">
    <text evidence="2">The sequence shown here is derived from an EMBL/GenBank/DDBJ whole genome shotgun (WGS) entry which is preliminary data.</text>
</comment>
<dbReference type="Pfam" id="PF13860">
    <property type="entry name" value="FlgD_ig"/>
    <property type="match status" value="1"/>
</dbReference>
<dbReference type="Proteomes" id="UP000278475">
    <property type="component" value="Unassembled WGS sequence"/>
</dbReference>
<reference evidence="2 3" key="1">
    <citation type="submission" date="2018-06" db="EMBL/GenBank/DDBJ databases">
        <title>Extensive metabolic versatility and redundancy in microbially diverse, dynamic hydrothermal sediments.</title>
        <authorList>
            <person name="Dombrowski N."/>
            <person name="Teske A."/>
            <person name="Baker B.J."/>
        </authorList>
    </citation>
    <scope>NUCLEOTIDE SEQUENCE [LARGE SCALE GENOMIC DNA]</scope>
    <source>
        <strain evidence="2">B66_G16</strain>
    </source>
</reference>
<feature type="domain" description="FlgD/Vpr Ig-like" evidence="1">
    <location>
        <begin position="358"/>
        <end position="415"/>
    </location>
</feature>
<accession>A0A497EL11</accession>
<evidence type="ECO:0000313" key="3">
    <source>
        <dbReference type="Proteomes" id="UP000278475"/>
    </source>
</evidence>
<proteinExistence type="predicted"/>
<dbReference type="NCBIfam" id="TIGR04183">
    <property type="entry name" value="Por_Secre_tail"/>
    <property type="match status" value="1"/>
</dbReference>
<organism evidence="2 3">
    <name type="scientific">Thermoproteota archaeon</name>
    <dbReference type="NCBI Taxonomy" id="2056631"/>
    <lineage>
        <taxon>Archaea</taxon>
        <taxon>Thermoproteota</taxon>
    </lineage>
</organism>
<gene>
    <name evidence="2" type="ORF">DRJ31_08835</name>
</gene>
<dbReference type="Gene3D" id="2.60.40.4070">
    <property type="match status" value="1"/>
</dbReference>
<dbReference type="AlphaFoldDB" id="A0A497EL11"/>
<evidence type="ECO:0000259" key="1">
    <source>
        <dbReference type="Pfam" id="PF13860"/>
    </source>
</evidence>
<dbReference type="InterPro" id="IPR026444">
    <property type="entry name" value="Secre_tail"/>
</dbReference>
<evidence type="ECO:0000313" key="2">
    <source>
        <dbReference type="EMBL" id="RLE47455.1"/>
    </source>
</evidence>
<sequence>MANRGGKIEWNFLDIDTLREIGSIYLNGTHNMKVQREYFYSEGETLYVYYYSSGKQPFSYRVSPGYNMISLPLVVEDNSVDAVCPDTIGIENRAYRYSTESGRWVTVDNIEPGEGYAVLFSQDKDVIVWGYPIYNMSIDIALGWNLIGSVMGSVSEDEIITEPSDLLLPGLWWYNPVRSSYENNGRIEAGKGYFVAANDVGTVELHSDGSIFGKGSEEIPAVWKAELEIETEGKRSQFIIGEAKSPIRMEQLPVMPGAEDNPVKLVREGEYLFADIGSRVDKWEFVSKTSAPLHITATGDYSQLVVEYPGGQKELSEKEVTLPSVSSFTVYKLSKARPPFTISSPWPNPFNLETHIVLSLPRNSDVNIEIVNITGKKVWGEEVKGLKGDNVIKWDGRSDDGRVLPSGVYFIKVKACEITKNMPVLLIK</sequence>
<dbReference type="EMBL" id="QMQV01000125">
    <property type="protein sequence ID" value="RLE47455.1"/>
    <property type="molecule type" value="Genomic_DNA"/>
</dbReference>
<dbReference type="InterPro" id="IPR025965">
    <property type="entry name" value="FlgD/Vpr_Ig-like"/>
</dbReference>
<name>A0A497EL11_9CREN</name>